<dbReference type="PANTHER" id="PTHR43420">
    <property type="entry name" value="ACETYLTRANSFERASE"/>
    <property type="match status" value="1"/>
</dbReference>
<dbReference type="Proteomes" id="UP000886800">
    <property type="component" value="Unassembled WGS sequence"/>
</dbReference>
<dbReference type="EMBL" id="DXES01000114">
    <property type="protein sequence ID" value="HIX65595.1"/>
    <property type="molecule type" value="Genomic_DNA"/>
</dbReference>
<evidence type="ECO:0000256" key="2">
    <source>
        <dbReference type="ARBA" id="ARBA00023315"/>
    </source>
</evidence>
<keyword evidence="2" id="KW-0012">Acyltransferase</keyword>
<gene>
    <name evidence="4" type="ORF">H9736_05030</name>
</gene>
<reference evidence="4" key="1">
    <citation type="journal article" date="2021" name="PeerJ">
        <title>Extensive microbial diversity within the chicken gut microbiome revealed by metagenomics and culture.</title>
        <authorList>
            <person name="Gilroy R."/>
            <person name="Ravi A."/>
            <person name="Getino M."/>
            <person name="Pursley I."/>
            <person name="Horton D.L."/>
            <person name="Alikhan N.F."/>
            <person name="Baker D."/>
            <person name="Gharbi K."/>
            <person name="Hall N."/>
            <person name="Watson M."/>
            <person name="Adriaenssens E.M."/>
            <person name="Foster-Nyarko E."/>
            <person name="Jarju S."/>
            <person name="Secka A."/>
            <person name="Antonio M."/>
            <person name="Oren A."/>
            <person name="Chaudhuri R.R."/>
            <person name="La Ragione R."/>
            <person name="Hildebrand F."/>
            <person name="Pallen M.J."/>
        </authorList>
    </citation>
    <scope>NUCLEOTIDE SEQUENCE</scope>
    <source>
        <strain evidence="4">CHK188-5543</strain>
    </source>
</reference>
<evidence type="ECO:0000259" key="3">
    <source>
        <dbReference type="PROSITE" id="PS51186"/>
    </source>
</evidence>
<keyword evidence="1" id="KW-0808">Transferase</keyword>
<dbReference type="Gene3D" id="3.40.630.30">
    <property type="match status" value="1"/>
</dbReference>
<dbReference type="InterPro" id="IPR050680">
    <property type="entry name" value="YpeA/RimI_acetyltransf"/>
</dbReference>
<accession>A0A9D1WRR5</accession>
<reference evidence="4" key="2">
    <citation type="submission" date="2021-04" db="EMBL/GenBank/DDBJ databases">
        <authorList>
            <person name="Gilroy R."/>
        </authorList>
    </citation>
    <scope>NUCLEOTIDE SEQUENCE</scope>
    <source>
        <strain evidence="4">CHK188-5543</strain>
    </source>
</reference>
<feature type="domain" description="N-acetyltransferase" evidence="3">
    <location>
        <begin position="1"/>
        <end position="152"/>
    </location>
</feature>
<dbReference type="Pfam" id="PF00583">
    <property type="entry name" value="Acetyltransf_1"/>
    <property type="match status" value="1"/>
</dbReference>
<proteinExistence type="predicted"/>
<evidence type="ECO:0000313" key="4">
    <source>
        <dbReference type="EMBL" id="HIX65595.1"/>
    </source>
</evidence>
<protein>
    <submittedName>
        <fullName evidence="4">GNAT family N-acetyltransferase</fullName>
    </submittedName>
</protein>
<dbReference type="CDD" id="cd04301">
    <property type="entry name" value="NAT_SF"/>
    <property type="match status" value="1"/>
</dbReference>
<dbReference type="GO" id="GO:0016747">
    <property type="term" value="F:acyltransferase activity, transferring groups other than amino-acyl groups"/>
    <property type="evidence" value="ECO:0007669"/>
    <property type="project" value="InterPro"/>
</dbReference>
<organism evidence="4 5">
    <name type="scientific">Candidatus Anaerotruncus excrementipullorum</name>
    <dbReference type="NCBI Taxonomy" id="2838465"/>
    <lineage>
        <taxon>Bacteria</taxon>
        <taxon>Bacillati</taxon>
        <taxon>Bacillota</taxon>
        <taxon>Clostridia</taxon>
        <taxon>Eubacteriales</taxon>
        <taxon>Oscillospiraceae</taxon>
        <taxon>Anaerotruncus</taxon>
    </lineage>
</organism>
<dbReference type="AlphaFoldDB" id="A0A9D1WRR5"/>
<dbReference type="SUPFAM" id="SSF55729">
    <property type="entry name" value="Acyl-CoA N-acyltransferases (Nat)"/>
    <property type="match status" value="1"/>
</dbReference>
<dbReference type="PROSITE" id="PS51186">
    <property type="entry name" value="GNAT"/>
    <property type="match status" value="1"/>
</dbReference>
<dbReference type="InterPro" id="IPR000182">
    <property type="entry name" value="GNAT_dom"/>
</dbReference>
<name>A0A9D1WRR5_9FIRM</name>
<dbReference type="InterPro" id="IPR016181">
    <property type="entry name" value="Acyl_CoA_acyltransferase"/>
</dbReference>
<evidence type="ECO:0000256" key="1">
    <source>
        <dbReference type="ARBA" id="ARBA00022679"/>
    </source>
</evidence>
<sequence length="152" mass="17491">MIRAMVPQDREQFLELAEEFYHSPGVLHPVPHHYLENTFAQIAAGSPFVKGWMLLSEEGQTAGYGLASFTWSNESGGMIAWLEELYIRPQFQGRGLGAAYFRSFEEQYGKDLTRIRLEIEPNNDGARRLYTRLGYQRLGYEQMYKEFGAAQP</sequence>
<evidence type="ECO:0000313" key="5">
    <source>
        <dbReference type="Proteomes" id="UP000886800"/>
    </source>
</evidence>
<comment type="caution">
    <text evidence="4">The sequence shown here is derived from an EMBL/GenBank/DDBJ whole genome shotgun (WGS) entry which is preliminary data.</text>
</comment>